<dbReference type="OrthoDB" id="3200163at2759"/>
<feature type="signal peptide" evidence="5">
    <location>
        <begin position="1"/>
        <end position="19"/>
    </location>
</feature>
<dbReference type="InterPro" id="IPR002018">
    <property type="entry name" value="CarbesteraseB"/>
</dbReference>
<evidence type="ECO:0000259" key="6">
    <source>
        <dbReference type="Pfam" id="PF00135"/>
    </source>
</evidence>
<evidence type="ECO:0000256" key="3">
    <source>
        <dbReference type="ARBA" id="ARBA00023180"/>
    </source>
</evidence>
<organism evidence="7 8">
    <name type="scientific">Drosophila yakuba</name>
    <name type="common">Fruit fly</name>
    <dbReference type="NCBI Taxonomy" id="7245"/>
    <lineage>
        <taxon>Eukaryota</taxon>
        <taxon>Metazoa</taxon>
        <taxon>Ecdysozoa</taxon>
        <taxon>Arthropoda</taxon>
        <taxon>Hexapoda</taxon>
        <taxon>Insecta</taxon>
        <taxon>Pterygota</taxon>
        <taxon>Neoptera</taxon>
        <taxon>Endopterygota</taxon>
        <taxon>Diptera</taxon>
        <taxon>Brachycera</taxon>
        <taxon>Muscomorpha</taxon>
        <taxon>Ephydroidea</taxon>
        <taxon>Drosophilidae</taxon>
        <taxon>Drosophila</taxon>
        <taxon>Sophophora</taxon>
    </lineage>
</organism>
<proteinExistence type="inferred from homology"/>
<comment type="similarity">
    <text evidence="1">Belongs to the type-B carboxylesterase/lipase family.</text>
</comment>
<keyword evidence="8" id="KW-1185">Reference proteome</keyword>
<dbReference type="AlphaFoldDB" id="A0A0R1E1E7"/>
<dbReference type="Proteomes" id="UP000002282">
    <property type="component" value="Chromosome 3R"/>
</dbReference>
<evidence type="ECO:0000256" key="5">
    <source>
        <dbReference type="SAM" id="SignalP"/>
    </source>
</evidence>
<dbReference type="Pfam" id="PF00135">
    <property type="entry name" value="COesterase"/>
    <property type="match status" value="1"/>
</dbReference>
<feature type="domain" description="Carboxylesterase type B" evidence="6">
    <location>
        <begin position="156"/>
        <end position="320"/>
    </location>
</feature>
<sequence>MKFRLAAFWLFLLTVGGNHKLLSHVPPMGVAAEKQPLHKGNELENAMKLRETPKQSRVIGDITTTIQPDSDPGRSIGHQTVRRAKAPPPSLELHFRESLNKLLAGDETNHVDQTNATGNTTVAALATDEGRGDHEPTTTHHPERRHVVPDKLQYTQEIQVKQGRLMGITRRFQVTSGLRQVDQFLGLPYAEAPTGNRRFMPPGAPLPWQGLKIARHLPPVCPQKLPDLSPLGSENMSRARHKHLSRLLPYLRTESEDCLYLNLYVPHEEPQSTPKQYAVLVYLHGESFEWNSGNAYDGSVLSSYGEVIVVTVNYRLGVLGESLPEFSLRTELILWLATYRILAAEHRCP</sequence>
<evidence type="ECO:0000256" key="4">
    <source>
        <dbReference type="SAM" id="MobiDB-lite"/>
    </source>
</evidence>
<evidence type="ECO:0000256" key="2">
    <source>
        <dbReference type="ARBA" id="ARBA00022729"/>
    </source>
</evidence>
<reference evidence="7 8" key="1">
    <citation type="journal article" date="2007" name="Nature">
        <title>Evolution of genes and genomes on the Drosophila phylogeny.</title>
        <authorList>
            <consortium name="Drosophila 12 Genomes Consortium"/>
            <person name="Clark A.G."/>
            <person name="Eisen M.B."/>
            <person name="Smith D.R."/>
            <person name="Bergman C.M."/>
            <person name="Oliver B."/>
            <person name="Markow T.A."/>
            <person name="Kaufman T.C."/>
            <person name="Kellis M."/>
            <person name="Gelbart W."/>
            <person name="Iyer V.N."/>
            <person name="Pollard D.A."/>
            <person name="Sackton T.B."/>
            <person name="Larracuente A.M."/>
            <person name="Singh N.D."/>
            <person name="Abad J.P."/>
            <person name="Abt D.N."/>
            <person name="Adryan B."/>
            <person name="Aguade M."/>
            <person name="Akashi H."/>
            <person name="Anderson W.W."/>
            <person name="Aquadro C.F."/>
            <person name="Ardell D.H."/>
            <person name="Arguello R."/>
            <person name="Artieri C.G."/>
            <person name="Barbash D.A."/>
            <person name="Barker D."/>
            <person name="Barsanti P."/>
            <person name="Batterham P."/>
            <person name="Batzoglou S."/>
            <person name="Begun D."/>
            <person name="Bhutkar A."/>
            <person name="Blanco E."/>
            <person name="Bosak S.A."/>
            <person name="Bradley R.K."/>
            <person name="Brand A.D."/>
            <person name="Brent M.R."/>
            <person name="Brooks A.N."/>
            <person name="Brown R.H."/>
            <person name="Butlin R.K."/>
            <person name="Caggese C."/>
            <person name="Calvi B.R."/>
            <person name="Bernardo de Carvalho A."/>
            <person name="Caspi A."/>
            <person name="Castrezana S."/>
            <person name="Celniker S.E."/>
            <person name="Chang J.L."/>
            <person name="Chapple C."/>
            <person name="Chatterji S."/>
            <person name="Chinwalla A."/>
            <person name="Civetta A."/>
            <person name="Clifton S.W."/>
            <person name="Comeron J.M."/>
            <person name="Costello J.C."/>
            <person name="Coyne J.A."/>
            <person name="Daub J."/>
            <person name="David R.G."/>
            <person name="Delcher A.L."/>
            <person name="Delehaunty K."/>
            <person name="Do C.B."/>
            <person name="Ebling H."/>
            <person name="Edwards K."/>
            <person name="Eickbush T."/>
            <person name="Evans J.D."/>
            <person name="Filipski A."/>
            <person name="Findeiss S."/>
            <person name="Freyhult E."/>
            <person name="Fulton L."/>
            <person name="Fulton R."/>
            <person name="Garcia A.C."/>
            <person name="Gardiner A."/>
            <person name="Garfield D.A."/>
            <person name="Garvin B.E."/>
            <person name="Gibson G."/>
            <person name="Gilbert D."/>
            <person name="Gnerre S."/>
            <person name="Godfrey J."/>
            <person name="Good R."/>
            <person name="Gotea V."/>
            <person name="Gravely B."/>
            <person name="Greenberg A.J."/>
            <person name="Griffiths-Jones S."/>
            <person name="Gross S."/>
            <person name="Guigo R."/>
            <person name="Gustafson E.A."/>
            <person name="Haerty W."/>
            <person name="Hahn M.W."/>
            <person name="Halligan D.L."/>
            <person name="Halpern A.L."/>
            <person name="Halter G.M."/>
            <person name="Han M.V."/>
            <person name="Heger A."/>
            <person name="Hillier L."/>
            <person name="Hinrichs A.S."/>
            <person name="Holmes I."/>
            <person name="Hoskins R.A."/>
            <person name="Hubisz M.J."/>
            <person name="Hultmark D."/>
            <person name="Huntley M.A."/>
            <person name="Jaffe D.B."/>
            <person name="Jagadeeshan S."/>
            <person name="Jeck W.R."/>
            <person name="Johnson J."/>
            <person name="Jones C.D."/>
            <person name="Jordan W.C."/>
            <person name="Karpen G.H."/>
            <person name="Kataoka E."/>
            <person name="Keightley P.D."/>
            <person name="Kheradpour P."/>
            <person name="Kirkness E.F."/>
            <person name="Koerich L.B."/>
            <person name="Kristiansen K."/>
            <person name="Kudrna D."/>
            <person name="Kulathinal R.J."/>
            <person name="Kumar S."/>
            <person name="Kwok R."/>
            <person name="Lander E."/>
            <person name="Langley C.H."/>
            <person name="Lapoint R."/>
            <person name="Lazzaro B.P."/>
            <person name="Lee S.J."/>
            <person name="Levesque L."/>
            <person name="Li R."/>
            <person name="Lin C.F."/>
            <person name="Lin M.F."/>
            <person name="Lindblad-Toh K."/>
            <person name="Llopart A."/>
            <person name="Long M."/>
            <person name="Low L."/>
            <person name="Lozovsky E."/>
            <person name="Lu J."/>
            <person name="Luo M."/>
            <person name="Machado C.A."/>
            <person name="Makalowski W."/>
            <person name="Marzo M."/>
            <person name="Matsuda M."/>
            <person name="Matzkin L."/>
            <person name="McAllister B."/>
            <person name="McBride C.S."/>
            <person name="McKernan B."/>
            <person name="McKernan K."/>
            <person name="Mendez-Lago M."/>
            <person name="Minx P."/>
            <person name="Mollenhauer M.U."/>
            <person name="Montooth K."/>
            <person name="Mount S.M."/>
            <person name="Mu X."/>
            <person name="Myers E."/>
            <person name="Negre B."/>
            <person name="Newfeld S."/>
            <person name="Nielsen R."/>
            <person name="Noor M.A."/>
            <person name="O'Grady P."/>
            <person name="Pachter L."/>
            <person name="Papaceit M."/>
            <person name="Parisi M.J."/>
            <person name="Parisi M."/>
            <person name="Parts L."/>
            <person name="Pedersen J.S."/>
            <person name="Pesole G."/>
            <person name="Phillippy A.M."/>
            <person name="Ponting C.P."/>
            <person name="Pop M."/>
            <person name="Porcelli D."/>
            <person name="Powell J.R."/>
            <person name="Prohaska S."/>
            <person name="Pruitt K."/>
            <person name="Puig M."/>
            <person name="Quesneville H."/>
            <person name="Ram K.R."/>
            <person name="Rand D."/>
            <person name="Rasmussen M.D."/>
            <person name="Reed L.K."/>
            <person name="Reenan R."/>
            <person name="Reily A."/>
            <person name="Remington K.A."/>
            <person name="Rieger T.T."/>
            <person name="Ritchie M.G."/>
            <person name="Robin C."/>
            <person name="Rogers Y.H."/>
            <person name="Rohde C."/>
            <person name="Rozas J."/>
            <person name="Rubenfield M.J."/>
            <person name="Ruiz A."/>
            <person name="Russo S."/>
            <person name="Salzberg S.L."/>
            <person name="Sanchez-Gracia A."/>
            <person name="Saranga D.J."/>
            <person name="Sato H."/>
            <person name="Schaeffer S.W."/>
            <person name="Schatz M.C."/>
            <person name="Schlenke T."/>
            <person name="Schwartz R."/>
            <person name="Segarra C."/>
            <person name="Singh R.S."/>
            <person name="Sirot L."/>
            <person name="Sirota M."/>
            <person name="Sisneros N.B."/>
            <person name="Smith C.D."/>
            <person name="Smith T.F."/>
            <person name="Spieth J."/>
            <person name="Stage D.E."/>
            <person name="Stark A."/>
            <person name="Stephan W."/>
            <person name="Strausberg R.L."/>
            <person name="Strempel S."/>
            <person name="Sturgill D."/>
            <person name="Sutton G."/>
            <person name="Sutton G.G."/>
            <person name="Tao W."/>
            <person name="Teichmann S."/>
            <person name="Tobari Y.N."/>
            <person name="Tomimura Y."/>
            <person name="Tsolas J.M."/>
            <person name="Valente V.L."/>
            <person name="Venter E."/>
            <person name="Venter J.C."/>
            <person name="Vicario S."/>
            <person name="Vieira F.G."/>
            <person name="Vilella A.J."/>
            <person name="Villasante A."/>
            <person name="Walenz B."/>
            <person name="Wang J."/>
            <person name="Wasserman M."/>
            <person name="Watts T."/>
            <person name="Wilson D."/>
            <person name="Wilson R.K."/>
            <person name="Wing R.A."/>
            <person name="Wolfner M.F."/>
            <person name="Wong A."/>
            <person name="Wong G.K."/>
            <person name="Wu C.I."/>
            <person name="Wu G."/>
            <person name="Yamamoto D."/>
            <person name="Yang H.P."/>
            <person name="Yang S.P."/>
            <person name="Yorke J.A."/>
            <person name="Yoshida K."/>
            <person name="Zdobnov E."/>
            <person name="Zhang P."/>
            <person name="Zhang Y."/>
            <person name="Zimin A.V."/>
            <person name="Baldwin J."/>
            <person name="Abdouelleil A."/>
            <person name="Abdulkadir J."/>
            <person name="Abebe A."/>
            <person name="Abera B."/>
            <person name="Abreu J."/>
            <person name="Acer S.C."/>
            <person name="Aftuck L."/>
            <person name="Alexander A."/>
            <person name="An P."/>
            <person name="Anderson E."/>
            <person name="Anderson S."/>
            <person name="Arachi H."/>
            <person name="Azer M."/>
            <person name="Bachantsang P."/>
            <person name="Barry A."/>
            <person name="Bayul T."/>
            <person name="Berlin A."/>
            <person name="Bessette D."/>
            <person name="Bloom T."/>
            <person name="Blye J."/>
            <person name="Boguslavskiy L."/>
            <person name="Bonnet C."/>
            <person name="Boukhgalter B."/>
            <person name="Bourzgui I."/>
            <person name="Brown A."/>
            <person name="Cahill P."/>
            <person name="Channer S."/>
            <person name="Cheshatsang Y."/>
            <person name="Chuda L."/>
            <person name="Citroen M."/>
            <person name="Collymore A."/>
            <person name="Cooke P."/>
            <person name="Costello M."/>
            <person name="D'Aco K."/>
            <person name="Daza R."/>
            <person name="De Haan G."/>
            <person name="DeGray S."/>
            <person name="DeMaso C."/>
            <person name="Dhargay N."/>
            <person name="Dooley K."/>
            <person name="Dooley E."/>
            <person name="Doricent M."/>
            <person name="Dorje P."/>
            <person name="Dorjee K."/>
            <person name="Dupes A."/>
            <person name="Elong R."/>
            <person name="Falk J."/>
            <person name="Farina A."/>
            <person name="Faro S."/>
            <person name="Ferguson D."/>
            <person name="Fisher S."/>
            <person name="Foley C.D."/>
            <person name="Franke A."/>
            <person name="Friedrich D."/>
            <person name="Gadbois L."/>
            <person name="Gearin G."/>
            <person name="Gearin C.R."/>
            <person name="Giannoukos G."/>
            <person name="Goode T."/>
            <person name="Graham J."/>
            <person name="Grandbois E."/>
            <person name="Grewal S."/>
            <person name="Gyaltsen K."/>
            <person name="Hafez N."/>
            <person name="Hagos B."/>
            <person name="Hall J."/>
            <person name="Henson C."/>
            <person name="Hollinger A."/>
            <person name="Honan T."/>
            <person name="Huard M.D."/>
            <person name="Hughes L."/>
            <person name="Hurhula B."/>
            <person name="Husby M.E."/>
            <person name="Kamat A."/>
            <person name="Kanga B."/>
            <person name="Kashin S."/>
            <person name="Khazanovich D."/>
            <person name="Kisner P."/>
            <person name="Lance K."/>
            <person name="Lara M."/>
            <person name="Lee W."/>
            <person name="Lennon N."/>
            <person name="Letendre F."/>
            <person name="LeVine R."/>
            <person name="Lipovsky A."/>
            <person name="Liu X."/>
            <person name="Liu J."/>
            <person name="Liu S."/>
            <person name="Lokyitsang T."/>
            <person name="Lokyitsang Y."/>
            <person name="Lubonja R."/>
            <person name="Lui A."/>
            <person name="MacDonald P."/>
            <person name="Magnisalis V."/>
            <person name="Maru K."/>
            <person name="Matthews C."/>
            <person name="McCusker W."/>
            <person name="McDonough S."/>
            <person name="Mehta T."/>
            <person name="Meldrim J."/>
            <person name="Meneus L."/>
            <person name="Mihai O."/>
            <person name="Mihalev A."/>
            <person name="Mihova T."/>
            <person name="Mittelman R."/>
            <person name="Mlenga V."/>
            <person name="Montmayeur A."/>
            <person name="Mulrain L."/>
            <person name="Navidi A."/>
            <person name="Naylor J."/>
            <person name="Negash T."/>
            <person name="Nguyen T."/>
            <person name="Nguyen N."/>
            <person name="Nicol R."/>
            <person name="Norbu C."/>
            <person name="Norbu N."/>
            <person name="Novod N."/>
            <person name="O'Neill B."/>
            <person name="Osman S."/>
            <person name="Markiewicz E."/>
            <person name="Oyono O.L."/>
            <person name="Patti C."/>
            <person name="Phunkhang P."/>
            <person name="Pierre F."/>
            <person name="Priest M."/>
            <person name="Raghuraman S."/>
            <person name="Rege F."/>
            <person name="Reyes R."/>
            <person name="Rise C."/>
            <person name="Rogov P."/>
            <person name="Ross K."/>
            <person name="Ryan E."/>
            <person name="Settipalli S."/>
            <person name="Shea T."/>
            <person name="Sherpa N."/>
            <person name="Shi L."/>
            <person name="Shih D."/>
            <person name="Sparrow T."/>
            <person name="Spaulding J."/>
            <person name="Stalker J."/>
            <person name="Stange-Thomann N."/>
            <person name="Stavropoulos S."/>
            <person name="Stone C."/>
            <person name="Strader C."/>
            <person name="Tesfaye S."/>
            <person name="Thomson T."/>
            <person name="Thoulutsang Y."/>
            <person name="Thoulutsang D."/>
            <person name="Topham K."/>
            <person name="Topping I."/>
            <person name="Tsamla T."/>
            <person name="Vassiliev H."/>
            <person name="Vo A."/>
            <person name="Wangchuk T."/>
            <person name="Wangdi T."/>
            <person name="Weiand M."/>
            <person name="Wilkinson J."/>
            <person name="Wilson A."/>
            <person name="Yadav S."/>
            <person name="Young G."/>
            <person name="Yu Q."/>
            <person name="Zembek L."/>
            <person name="Zhong D."/>
            <person name="Zimmer A."/>
            <person name="Zwirko Z."/>
            <person name="Jaffe D.B."/>
            <person name="Alvarez P."/>
            <person name="Brockman W."/>
            <person name="Butler J."/>
            <person name="Chin C."/>
            <person name="Gnerre S."/>
            <person name="Grabherr M."/>
            <person name="Kleber M."/>
            <person name="Mauceli E."/>
            <person name="MacCallum I."/>
        </authorList>
    </citation>
    <scope>NUCLEOTIDE SEQUENCE [LARGE SCALE GENOMIC DNA]</scope>
    <source>
        <strain evidence="8">Tai18E2 / Tucson 14021-0261.01</strain>
    </source>
</reference>
<dbReference type="InterPro" id="IPR029058">
    <property type="entry name" value="AB_hydrolase_fold"/>
</dbReference>
<dbReference type="InterPro" id="IPR051093">
    <property type="entry name" value="Neuroligin/BSAL"/>
</dbReference>
<accession>A0A0R1E1E7</accession>
<keyword evidence="3" id="KW-0325">Glycoprotein</keyword>
<dbReference type="PANTHER" id="PTHR43903">
    <property type="entry name" value="NEUROLIGIN"/>
    <property type="match status" value="1"/>
</dbReference>
<evidence type="ECO:0000313" key="7">
    <source>
        <dbReference type="EMBL" id="KRK03096.1"/>
    </source>
</evidence>
<feature type="chain" id="PRO_5006403094" evidence="5">
    <location>
        <begin position="20"/>
        <end position="349"/>
    </location>
</feature>
<evidence type="ECO:0000256" key="1">
    <source>
        <dbReference type="ARBA" id="ARBA00005964"/>
    </source>
</evidence>
<evidence type="ECO:0000313" key="8">
    <source>
        <dbReference type="Proteomes" id="UP000002282"/>
    </source>
</evidence>
<name>A0A0R1E1E7_DROYA</name>
<gene>
    <name evidence="7" type="primary">Dyak\GE24935</name>
    <name evidence="7" type="synonym">dyak_GLEANR_8586</name>
    <name evidence="7" type="synonym">GE24935</name>
    <name evidence="7" type="ORF">Dyak_GE24935</name>
</gene>
<dbReference type="SMR" id="A0A0R1E1E7"/>
<dbReference type="SUPFAM" id="SSF53474">
    <property type="entry name" value="alpha/beta-Hydrolases"/>
    <property type="match status" value="1"/>
</dbReference>
<keyword evidence="2 5" id="KW-0732">Signal</keyword>
<dbReference type="EMBL" id="CM000160">
    <property type="protein sequence ID" value="KRK03096.1"/>
    <property type="molecule type" value="Genomic_DNA"/>
</dbReference>
<dbReference type="InterPro" id="IPR019819">
    <property type="entry name" value="Carboxylesterase_B_CS"/>
</dbReference>
<dbReference type="Gene3D" id="3.40.50.1820">
    <property type="entry name" value="alpha/beta hydrolase"/>
    <property type="match status" value="1"/>
</dbReference>
<protein>
    <submittedName>
        <fullName evidence="7">Uncharacterized protein, isoform F</fullName>
    </submittedName>
</protein>
<feature type="region of interest" description="Disordered" evidence="4">
    <location>
        <begin position="64"/>
        <end position="88"/>
    </location>
</feature>
<dbReference type="PROSITE" id="PS00941">
    <property type="entry name" value="CARBOXYLESTERASE_B_2"/>
    <property type="match status" value="1"/>
</dbReference>
<reference evidence="7 8" key="2">
    <citation type="journal article" date="2007" name="PLoS Biol.">
        <title>Principles of genome evolution in the Drosophila melanogaster species group.</title>
        <authorList>
            <person name="Ranz J.M."/>
            <person name="Maurin D."/>
            <person name="Chan Y.S."/>
            <person name="von Grotthuss M."/>
            <person name="Hillier L.W."/>
            <person name="Roote J."/>
            <person name="Ashburner M."/>
            <person name="Bergman C.M."/>
        </authorList>
    </citation>
    <scope>NUCLEOTIDE SEQUENCE [LARGE SCALE GENOMIC DNA]</scope>
    <source>
        <strain evidence="8">Tai18E2 / Tucson 14021-0261.01</strain>
    </source>
</reference>